<dbReference type="KEGG" id="fcs:TRV642_4307"/>
<dbReference type="InterPro" id="IPR036691">
    <property type="entry name" value="Endo/exonu/phosph_ase_sf"/>
</dbReference>
<dbReference type="SUPFAM" id="SSF56219">
    <property type="entry name" value="DNase I-like"/>
    <property type="match status" value="1"/>
</dbReference>
<dbReference type="EMBL" id="OX336425">
    <property type="protein sequence ID" value="CAI2768977.1"/>
    <property type="molecule type" value="Genomic_DNA"/>
</dbReference>
<gene>
    <name evidence="1" type="ORF">TRV642_4307</name>
</gene>
<proteinExistence type="predicted"/>
<organism evidence="1 2">
    <name type="scientific">Flavobacterium collinsii</name>
    <dbReference type="NCBI Taxonomy" id="1114861"/>
    <lineage>
        <taxon>Bacteria</taxon>
        <taxon>Pseudomonadati</taxon>
        <taxon>Bacteroidota</taxon>
        <taxon>Flavobacteriia</taxon>
        <taxon>Flavobacteriales</taxon>
        <taxon>Flavobacteriaceae</taxon>
        <taxon>Flavobacterium</taxon>
    </lineage>
</organism>
<evidence type="ECO:0000313" key="2">
    <source>
        <dbReference type="Proteomes" id="UP001152749"/>
    </source>
</evidence>
<dbReference type="Gene3D" id="3.60.10.10">
    <property type="entry name" value="Endonuclease/exonuclease/phosphatase"/>
    <property type="match status" value="1"/>
</dbReference>
<protein>
    <recommendedName>
        <fullName evidence="3">Endonuclease/exonuclease/phosphatase domain-containing protein</fullName>
    </recommendedName>
</protein>
<name>A0A9W4TLE7_9FLAO</name>
<reference evidence="1" key="1">
    <citation type="submission" date="2022-09" db="EMBL/GenBank/DDBJ databases">
        <authorList>
            <person name="Duchaud E."/>
        </authorList>
    </citation>
    <scope>NUCLEOTIDE SEQUENCE</scope>
    <source>
        <strain evidence="1">TRV642</strain>
    </source>
</reference>
<sequence>MVYLGGSFLRQENQLMKIIAWNCNMAFRKKATFLDAYNADIAVISECENPENLKFQTDAKLPNDLLWYGTNPHKGLAVFSYSNYKFQLLDSHNPLFKNILPIAVTGGDIDFTLFAIWANNPQDKDGQYVTQVWKAINYYEDLIKEHKTILIGDFNSNTIWDKPRREGNHTTVVNKLGEKKIFSTYHKYFKQEQGKEEHPTLYLYRHENKPYHLDYCFASQDFMEVLESVEVGTYQDWTMLSDHKPIIINFNI</sequence>
<evidence type="ECO:0008006" key="3">
    <source>
        <dbReference type="Google" id="ProtNLM"/>
    </source>
</evidence>
<evidence type="ECO:0000313" key="1">
    <source>
        <dbReference type="EMBL" id="CAI2768977.1"/>
    </source>
</evidence>
<accession>A0A9W4TLE7</accession>
<dbReference type="Proteomes" id="UP001152749">
    <property type="component" value="Chromosome"/>
</dbReference>
<dbReference type="AlphaFoldDB" id="A0A9W4TLE7"/>